<dbReference type="Proteomes" id="UP001396334">
    <property type="component" value="Unassembled WGS sequence"/>
</dbReference>
<keyword evidence="2" id="KW-1185">Reference proteome</keyword>
<dbReference type="EMBL" id="JBBPBN010000015">
    <property type="protein sequence ID" value="KAK9024201.1"/>
    <property type="molecule type" value="Genomic_DNA"/>
</dbReference>
<gene>
    <name evidence="1" type="ORF">V6N11_004378</name>
</gene>
<sequence length="140" mass="15796">MGSEKDGVFQDGWFVPGENSSGQRNVMWVSSRMSQSSTAGTNNEELSVRSLAPDLVEKLPTCRLARRLLASEPLPTSWLIDSRSLGPDMRSGQVKRFQIRKYLFSQRIAQLTDIRGLYVPRCLSRLLLHVIPDYTTTLPI</sequence>
<comment type="caution">
    <text evidence="1">The sequence shown here is derived from an EMBL/GenBank/DDBJ whole genome shotgun (WGS) entry which is preliminary data.</text>
</comment>
<proteinExistence type="predicted"/>
<evidence type="ECO:0000313" key="1">
    <source>
        <dbReference type="EMBL" id="KAK9024201.1"/>
    </source>
</evidence>
<protein>
    <submittedName>
        <fullName evidence="1">Uncharacterized protein</fullName>
    </submittedName>
</protein>
<organism evidence="1 2">
    <name type="scientific">Hibiscus sabdariffa</name>
    <name type="common">roselle</name>
    <dbReference type="NCBI Taxonomy" id="183260"/>
    <lineage>
        <taxon>Eukaryota</taxon>
        <taxon>Viridiplantae</taxon>
        <taxon>Streptophyta</taxon>
        <taxon>Embryophyta</taxon>
        <taxon>Tracheophyta</taxon>
        <taxon>Spermatophyta</taxon>
        <taxon>Magnoliopsida</taxon>
        <taxon>eudicotyledons</taxon>
        <taxon>Gunneridae</taxon>
        <taxon>Pentapetalae</taxon>
        <taxon>rosids</taxon>
        <taxon>malvids</taxon>
        <taxon>Malvales</taxon>
        <taxon>Malvaceae</taxon>
        <taxon>Malvoideae</taxon>
        <taxon>Hibiscus</taxon>
    </lineage>
</organism>
<reference evidence="1 2" key="1">
    <citation type="journal article" date="2024" name="G3 (Bethesda)">
        <title>Genome assembly of Hibiscus sabdariffa L. provides insights into metabolisms of medicinal natural products.</title>
        <authorList>
            <person name="Kim T."/>
        </authorList>
    </citation>
    <scope>NUCLEOTIDE SEQUENCE [LARGE SCALE GENOMIC DNA]</scope>
    <source>
        <strain evidence="1">TK-2024</strain>
        <tissue evidence="1">Old leaves</tissue>
    </source>
</reference>
<name>A0ABR2SGP6_9ROSI</name>
<evidence type="ECO:0000313" key="2">
    <source>
        <dbReference type="Proteomes" id="UP001396334"/>
    </source>
</evidence>
<accession>A0ABR2SGP6</accession>